<keyword evidence="4" id="KW-0275">Fatty acid biosynthesis</keyword>
<dbReference type="PRINTS" id="PR01071">
    <property type="entry name" value="ACOABIOTINCC"/>
</dbReference>
<keyword evidence="7" id="KW-1185">Reference proteome</keyword>
<dbReference type="Gene3D" id="2.40.50.100">
    <property type="match status" value="1"/>
</dbReference>
<dbReference type="InterPro" id="IPR001249">
    <property type="entry name" value="AcCoA_biotinCC"/>
</dbReference>
<dbReference type="PANTHER" id="PTHR45266">
    <property type="entry name" value="OXALOACETATE DECARBOXYLASE ALPHA CHAIN"/>
    <property type="match status" value="1"/>
</dbReference>
<dbReference type="RefSeq" id="WP_145077892.1">
    <property type="nucleotide sequence ID" value="NZ_CP036425.1"/>
</dbReference>
<dbReference type="CDD" id="cd06850">
    <property type="entry name" value="biotinyl_domain"/>
    <property type="match status" value="1"/>
</dbReference>
<dbReference type="PROSITE" id="PS50968">
    <property type="entry name" value="BIOTINYL_LIPOYL"/>
    <property type="match status" value="1"/>
</dbReference>
<evidence type="ECO:0000259" key="5">
    <source>
        <dbReference type="PROSITE" id="PS50968"/>
    </source>
</evidence>
<evidence type="ECO:0000256" key="3">
    <source>
        <dbReference type="ARBA" id="ARBA00023267"/>
    </source>
</evidence>
<proteinExistence type="predicted"/>
<dbReference type="SUPFAM" id="SSF51230">
    <property type="entry name" value="Single hybrid motif"/>
    <property type="match status" value="1"/>
</dbReference>
<evidence type="ECO:0000313" key="6">
    <source>
        <dbReference type="EMBL" id="QDU34222.1"/>
    </source>
</evidence>
<dbReference type="InterPro" id="IPR011053">
    <property type="entry name" value="Single_hybrid_motif"/>
</dbReference>
<dbReference type="AlphaFoldDB" id="A0A517YVL3"/>
<dbReference type="EMBL" id="CP036425">
    <property type="protein sequence ID" value="QDU34222.1"/>
    <property type="molecule type" value="Genomic_DNA"/>
</dbReference>
<dbReference type="InterPro" id="IPR000089">
    <property type="entry name" value="Biotin_lipoyl"/>
</dbReference>
<keyword evidence="4" id="KW-0443">Lipid metabolism</keyword>
<dbReference type="NCBIfam" id="TIGR00531">
    <property type="entry name" value="BCCP"/>
    <property type="match status" value="1"/>
</dbReference>
<keyword evidence="4" id="KW-0444">Lipid biosynthesis</keyword>
<dbReference type="Proteomes" id="UP000317369">
    <property type="component" value="Chromosome"/>
</dbReference>
<evidence type="ECO:0000313" key="7">
    <source>
        <dbReference type="Proteomes" id="UP000317369"/>
    </source>
</evidence>
<accession>A0A517YVL3</accession>
<keyword evidence="4" id="KW-0276">Fatty acid metabolism</keyword>
<dbReference type="KEGG" id="pcor:KS4_22870"/>
<dbReference type="InterPro" id="IPR050709">
    <property type="entry name" value="Biotin_Carboxyl_Carrier/Decarb"/>
</dbReference>
<evidence type="ECO:0000256" key="4">
    <source>
        <dbReference type="RuleBase" id="RU364072"/>
    </source>
</evidence>
<comment type="function">
    <text evidence="1 4">This protein is a component of the acetyl coenzyme A carboxylase complex; first, biotin carboxylase catalyzes the carboxylation of the carrier protein and then the transcarboxylase transfers the carboxyl group to form malonyl-CoA.</text>
</comment>
<dbReference type="GO" id="GO:0003989">
    <property type="term" value="F:acetyl-CoA carboxylase activity"/>
    <property type="evidence" value="ECO:0007669"/>
    <property type="project" value="InterPro"/>
</dbReference>
<keyword evidence="3 4" id="KW-0092">Biotin</keyword>
<organism evidence="6 7">
    <name type="scientific">Poriferisphaera corsica</name>
    <dbReference type="NCBI Taxonomy" id="2528020"/>
    <lineage>
        <taxon>Bacteria</taxon>
        <taxon>Pseudomonadati</taxon>
        <taxon>Planctomycetota</taxon>
        <taxon>Phycisphaerae</taxon>
        <taxon>Phycisphaerales</taxon>
        <taxon>Phycisphaeraceae</taxon>
        <taxon>Poriferisphaera</taxon>
    </lineage>
</organism>
<dbReference type="Pfam" id="PF00364">
    <property type="entry name" value="Biotin_lipoyl"/>
    <property type="match status" value="1"/>
</dbReference>
<dbReference type="GO" id="GO:0006633">
    <property type="term" value="P:fatty acid biosynthetic process"/>
    <property type="evidence" value="ECO:0007669"/>
    <property type="project" value="UniProtKB-UniPathway"/>
</dbReference>
<name>A0A517YVL3_9BACT</name>
<protein>
    <recommendedName>
        <fullName evidence="2 4">Biotin carboxyl carrier protein of acetyl-CoA carboxylase</fullName>
    </recommendedName>
</protein>
<dbReference type="PANTHER" id="PTHR45266:SF3">
    <property type="entry name" value="OXALOACETATE DECARBOXYLASE ALPHA CHAIN"/>
    <property type="match status" value="1"/>
</dbReference>
<dbReference type="UniPathway" id="UPA00094"/>
<dbReference type="OrthoDB" id="9811735at2"/>
<evidence type="ECO:0000256" key="2">
    <source>
        <dbReference type="ARBA" id="ARBA00017562"/>
    </source>
</evidence>
<comment type="pathway">
    <text evidence="4">Lipid metabolism; fatty acid biosynthesis.</text>
</comment>
<dbReference type="GO" id="GO:0009317">
    <property type="term" value="C:acetyl-CoA carboxylase complex"/>
    <property type="evidence" value="ECO:0007669"/>
    <property type="project" value="InterPro"/>
</dbReference>
<sequence length="160" mass="17234">MTDLKKLKQLVKLMVDNDLVELDIEGESDKVKLKRKIGNDVQFVNAQQAMTQMPAASQMVPAAPASPVSPPAVVAAAEEENLLEIISPMVGSFYTASSPDAKDFISIGDSVTESSVVCIVEAMKVFNEIKAEVKGTVVKRLVENGQAVEFGQPLFLVKPD</sequence>
<evidence type="ECO:0000256" key="1">
    <source>
        <dbReference type="ARBA" id="ARBA00003761"/>
    </source>
</evidence>
<feature type="domain" description="Lipoyl-binding" evidence="5">
    <location>
        <begin position="82"/>
        <end position="158"/>
    </location>
</feature>
<reference evidence="6 7" key="1">
    <citation type="submission" date="2019-02" db="EMBL/GenBank/DDBJ databases">
        <title>Deep-cultivation of Planctomycetes and their phenomic and genomic characterization uncovers novel biology.</title>
        <authorList>
            <person name="Wiegand S."/>
            <person name="Jogler M."/>
            <person name="Boedeker C."/>
            <person name="Pinto D."/>
            <person name="Vollmers J."/>
            <person name="Rivas-Marin E."/>
            <person name="Kohn T."/>
            <person name="Peeters S.H."/>
            <person name="Heuer A."/>
            <person name="Rast P."/>
            <person name="Oberbeckmann S."/>
            <person name="Bunk B."/>
            <person name="Jeske O."/>
            <person name="Meyerdierks A."/>
            <person name="Storesund J.E."/>
            <person name="Kallscheuer N."/>
            <person name="Luecker S."/>
            <person name="Lage O.M."/>
            <person name="Pohl T."/>
            <person name="Merkel B.J."/>
            <person name="Hornburger P."/>
            <person name="Mueller R.-W."/>
            <person name="Bruemmer F."/>
            <person name="Labrenz M."/>
            <person name="Spormann A.M."/>
            <person name="Op den Camp H."/>
            <person name="Overmann J."/>
            <person name="Amann R."/>
            <person name="Jetten M.S.M."/>
            <person name="Mascher T."/>
            <person name="Medema M.H."/>
            <person name="Devos D.P."/>
            <person name="Kaster A.-K."/>
            <person name="Ovreas L."/>
            <person name="Rohde M."/>
            <person name="Galperin M.Y."/>
            <person name="Jogler C."/>
        </authorList>
    </citation>
    <scope>NUCLEOTIDE SEQUENCE [LARGE SCALE GENOMIC DNA]</scope>
    <source>
        <strain evidence="6 7">KS4</strain>
    </source>
</reference>
<gene>
    <name evidence="6" type="primary">accB</name>
    <name evidence="6" type="ORF">KS4_22870</name>
</gene>